<evidence type="ECO:0000313" key="2">
    <source>
        <dbReference type="EMBL" id="SDV46912.1"/>
    </source>
</evidence>
<feature type="compositionally biased region" description="Pro residues" evidence="1">
    <location>
        <begin position="1"/>
        <end position="17"/>
    </location>
</feature>
<accession>A0A1H2PMF7</accession>
<gene>
    <name evidence="2" type="ORF">SAMN05216551_10296</name>
</gene>
<dbReference type="Proteomes" id="UP000243719">
    <property type="component" value="Unassembled WGS sequence"/>
</dbReference>
<reference evidence="3" key="1">
    <citation type="submission" date="2016-09" db="EMBL/GenBank/DDBJ databases">
        <authorList>
            <person name="Varghese N."/>
            <person name="Submissions S."/>
        </authorList>
    </citation>
    <scope>NUCLEOTIDE SEQUENCE [LARGE SCALE GENOMIC DNA]</scope>
    <source>
        <strain evidence="3">JS23</strain>
    </source>
</reference>
<evidence type="ECO:0000256" key="1">
    <source>
        <dbReference type="SAM" id="MobiDB-lite"/>
    </source>
</evidence>
<keyword evidence="3" id="KW-1185">Reference proteome</keyword>
<dbReference type="AlphaFoldDB" id="A0A1H2PMF7"/>
<proteinExistence type="predicted"/>
<sequence length="115" mass="12265">MTAARPDPPWRGHPPQLPAREGASDAALRGPRCVAQRIDIDVCLDGATLDIARSRLAALLHSPLGVYVAQTALRARRLCVRIEVASRDIDFAIHTLVATLPAATIGAVSSHDARD</sequence>
<name>A0A1H2PMF7_9BURK</name>
<dbReference type="STRING" id="1770053.SAMN05216551_10296"/>
<protein>
    <submittedName>
        <fullName evidence="2">Uncharacterized protein</fullName>
    </submittedName>
</protein>
<dbReference type="EMBL" id="FNLO01000002">
    <property type="protein sequence ID" value="SDV46912.1"/>
    <property type="molecule type" value="Genomic_DNA"/>
</dbReference>
<organism evidence="2 3">
    <name type="scientific">Chitinasiproducens palmae</name>
    <dbReference type="NCBI Taxonomy" id="1770053"/>
    <lineage>
        <taxon>Bacteria</taxon>
        <taxon>Pseudomonadati</taxon>
        <taxon>Pseudomonadota</taxon>
        <taxon>Betaproteobacteria</taxon>
        <taxon>Burkholderiales</taxon>
        <taxon>Burkholderiaceae</taxon>
        <taxon>Chitinasiproducens</taxon>
    </lineage>
</organism>
<evidence type="ECO:0000313" key="3">
    <source>
        <dbReference type="Proteomes" id="UP000243719"/>
    </source>
</evidence>
<dbReference type="RefSeq" id="WP_091904819.1">
    <property type="nucleotide sequence ID" value="NZ_FNLO01000002.1"/>
</dbReference>
<feature type="region of interest" description="Disordered" evidence="1">
    <location>
        <begin position="1"/>
        <end position="25"/>
    </location>
</feature>